<dbReference type="PRINTS" id="PR00463">
    <property type="entry name" value="EP450I"/>
</dbReference>
<dbReference type="CDD" id="cd11059">
    <property type="entry name" value="CYP_fungal"/>
    <property type="match status" value="1"/>
</dbReference>
<dbReference type="Proteomes" id="UP001586593">
    <property type="component" value="Unassembled WGS sequence"/>
</dbReference>
<dbReference type="InterPro" id="IPR002401">
    <property type="entry name" value="Cyt_P450_E_grp-I"/>
</dbReference>
<evidence type="ECO:0000313" key="6">
    <source>
        <dbReference type="Proteomes" id="UP001586593"/>
    </source>
</evidence>
<dbReference type="Gene3D" id="1.10.630.10">
    <property type="entry name" value="Cytochrome P450"/>
    <property type="match status" value="1"/>
</dbReference>
<dbReference type="InterPro" id="IPR036396">
    <property type="entry name" value="Cyt_P450_sf"/>
</dbReference>
<keyword evidence="4" id="KW-1133">Transmembrane helix</keyword>
<dbReference type="PRINTS" id="PR00385">
    <property type="entry name" value="P450"/>
</dbReference>
<evidence type="ECO:0000256" key="1">
    <source>
        <dbReference type="ARBA" id="ARBA00022617"/>
    </source>
</evidence>
<dbReference type="EMBL" id="JAZHXJ010000441">
    <property type="protein sequence ID" value="KAL1860743.1"/>
    <property type="molecule type" value="Genomic_DNA"/>
</dbReference>
<sequence>MATAPSPCEADDRGHIELLYIPFSSSPSLVPCNQPDCVRYLPGDHVGFDAMQRSGIPSTVVFATTPYFAQPSAMALLTPPVVACAALVAALVFVVSRLRSAVASVPGPRLTLFSSLPLKYQEFRGRRTRYIHELHLKYGPVVRVAPNEVVFASLEAMKEIYMSNGSGYDKTEFYDLFRQYNTKTMFSTLDKQSHSKRRRILADRYANTNVVKESSLAGIRERCRNFVERAAQLPNQEMDIYVFLHCYAFDGVTHHLFHPYGSNSIQDVSDEAIMREVSFDNSLARRLLEYYNPSLGFLADLLGLLPPRRMIPKAKKLVLDAVDQDSPAEFTLLSRMQDPKAGLEKIQMAAECMDHMAAGIETTGDVLCWLMWQISLPGYQTIQDRLYAELRDADASAYDQLPYLNAVLKEGLRVFPSIPMSLPRYVPDGGREIDGTWLPGGTIVSCQPYTMHRFDQDVFPKPDAFEPERWLNKEAEIEMNRRFFAFASGGRGCLGRHLAMAEMKLLLSEVYSRYQTVLADGTNPDMSMADQIISSRPKSQQCILKFIPREATLA</sequence>
<protein>
    <recommendedName>
        <fullName evidence="7">Cytochrome P450</fullName>
    </recommendedName>
</protein>
<gene>
    <name evidence="5" type="ORF">VTK73DRAFT_7188</name>
</gene>
<evidence type="ECO:0000256" key="2">
    <source>
        <dbReference type="ARBA" id="ARBA00022723"/>
    </source>
</evidence>
<dbReference type="PANTHER" id="PTHR24305">
    <property type="entry name" value="CYTOCHROME P450"/>
    <property type="match status" value="1"/>
</dbReference>
<evidence type="ECO:0008006" key="7">
    <source>
        <dbReference type="Google" id="ProtNLM"/>
    </source>
</evidence>
<dbReference type="Pfam" id="PF00067">
    <property type="entry name" value="p450"/>
    <property type="match status" value="1"/>
</dbReference>
<dbReference type="SUPFAM" id="SSF48264">
    <property type="entry name" value="Cytochrome P450"/>
    <property type="match status" value="1"/>
</dbReference>
<proteinExistence type="predicted"/>
<accession>A0ABR3WFY3</accession>
<name>A0ABR3WFY3_9PEZI</name>
<keyword evidence="4" id="KW-0812">Transmembrane</keyword>
<dbReference type="InterPro" id="IPR050121">
    <property type="entry name" value="Cytochrome_P450_monoxygenase"/>
</dbReference>
<evidence type="ECO:0000256" key="3">
    <source>
        <dbReference type="ARBA" id="ARBA00023004"/>
    </source>
</evidence>
<evidence type="ECO:0000256" key="4">
    <source>
        <dbReference type="SAM" id="Phobius"/>
    </source>
</evidence>
<dbReference type="InterPro" id="IPR001128">
    <property type="entry name" value="Cyt_P450"/>
</dbReference>
<feature type="transmembrane region" description="Helical" evidence="4">
    <location>
        <begin position="73"/>
        <end position="95"/>
    </location>
</feature>
<keyword evidence="4" id="KW-0472">Membrane</keyword>
<evidence type="ECO:0000313" key="5">
    <source>
        <dbReference type="EMBL" id="KAL1860743.1"/>
    </source>
</evidence>
<keyword evidence="6" id="KW-1185">Reference proteome</keyword>
<comment type="caution">
    <text evidence="5">The sequence shown here is derived from an EMBL/GenBank/DDBJ whole genome shotgun (WGS) entry which is preliminary data.</text>
</comment>
<organism evidence="5 6">
    <name type="scientific">Phialemonium thermophilum</name>
    <dbReference type="NCBI Taxonomy" id="223376"/>
    <lineage>
        <taxon>Eukaryota</taxon>
        <taxon>Fungi</taxon>
        <taxon>Dikarya</taxon>
        <taxon>Ascomycota</taxon>
        <taxon>Pezizomycotina</taxon>
        <taxon>Sordariomycetes</taxon>
        <taxon>Sordariomycetidae</taxon>
        <taxon>Cephalothecales</taxon>
        <taxon>Cephalothecaceae</taxon>
        <taxon>Phialemonium</taxon>
    </lineage>
</organism>
<reference evidence="5 6" key="1">
    <citation type="journal article" date="2024" name="Commun. Biol.">
        <title>Comparative genomic analysis of thermophilic fungi reveals convergent evolutionary adaptations and gene losses.</title>
        <authorList>
            <person name="Steindorff A.S."/>
            <person name="Aguilar-Pontes M.V."/>
            <person name="Robinson A.J."/>
            <person name="Andreopoulos B."/>
            <person name="LaButti K."/>
            <person name="Kuo A."/>
            <person name="Mondo S."/>
            <person name="Riley R."/>
            <person name="Otillar R."/>
            <person name="Haridas S."/>
            <person name="Lipzen A."/>
            <person name="Grimwood J."/>
            <person name="Schmutz J."/>
            <person name="Clum A."/>
            <person name="Reid I.D."/>
            <person name="Moisan M.C."/>
            <person name="Butler G."/>
            <person name="Nguyen T.T.M."/>
            <person name="Dewar K."/>
            <person name="Conant G."/>
            <person name="Drula E."/>
            <person name="Henrissat B."/>
            <person name="Hansel C."/>
            <person name="Singer S."/>
            <person name="Hutchinson M.I."/>
            <person name="de Vries R.P."/>
            <person name="Natvig D.O."/>
            <person name="Powell A.J."/>
            <person name="Tsang A."/>
            <person name="Grigoriev I.V."/>
        </authorList>
    </citation>
    <scope>NUCLEOTIDE SEQUENCE [LARGE SCALE GENOMIC DNA]</scope>
    <source>
        <strain evidence="5 6">ATCC 24622</strain>
    </source>
</reference>
<keyword evidence="2" id="KW-0479">Metal-binding</keyword>
<dbReference type="PANTHER" id="PTHR24305:SF164">
    <property type="entry name" value="P450, PUTATIVE (EUROFUNG)-RELATED"/>
    <property type="match status" value="1"/>
</dbReference>
<keyword evidence="1" id="KW-0349">Heme</keyword>
<keyword evidence="3" id="KW-0408">Iron</keyword>